<reference evidence="4 5" key="1">
    <citation type="journal article" date="2025" name="Microbiol. Resour. Announc.">
        <title>Draft genome sequences for Neonectria magnoliae and Neonectria punicea, canker pathogens of Liriodendron tulipifera and Acer saccharum in West Virginia.</title>
        <authorList>
            <person name="Petronek H.M."/>
            <person name="Kasson M.T."/>
            <person name="Metheny A.M."/>
            <person name="Stauder C.M."/>
            <person name="Lovett B."/>
            <person name="Lynch S.C."/>
            <person name="Garnas J.R."/>
            <person name="Kasson L.R."/>
            <person name="Stajich J.E."/>
        </authorList>
    </citation>
    <scope>NUCLEOTIDE SEQUENCE [LARGE SCALE GENOMIC DNA]</scope>
    <source>
        <strain evidence="4 5">NRRL 64651</strain>
    </source>
</reference>
<dbReference type="InterPro" id="IPR002347">
    <property type="entry name" value="SDR_fam"/>
</dbReference>
<comment type="caution">
    <text evidence="4">The sequence shown here is derived from an EMBL/GenBank/DDBJ whole genome shotgun (WGS) entry which is preliminary data.</text>
</comment>
<dbReference type="InterPro" id="IPR036291">
    <property type="entry name" value="NAD(P)-bd_dom_sf"/>
</dbReference>
<comment type="similarity">
    <text evidence="1">Belongs to the short-chain dehydrogenases/reductases (SDR) family.</text>
</comment>
<gene>
    <name evidence="4" type="ORF">QQZ08_006440</name>
</gene>
<evidence type="ECO:0000256" key="1">
    <source>
        <dbReference type="ARBA" id="ARBA00006484"/>
    </source>
</evidence>
<dbReference type="PRINTS" id="PR00081">
    <property type="entry name" value="GDHRDH"/>
</dbReference>
<dbReference type="PANTHER" id="PTHR24320:SF252">
    <property type="entry name" value="DEHYDROGENASE_REDUCTASE FAMILY PROTEIN, PUTATIVE (AFU_ORTHOLOGUE AFUA_3G08550)-RELATED"/>
    <property type="match status" value="1"/>
</dbReference>
<dbReference type="Gene3D" id="3.40.50.720">
    <property type="entry name" value="NAD(P)-binding Rossmann-like Domain"/>
    <property type="match status" value="1"/>
</dbReference>
<keyword evidence="2" id="KW-0521">NADP</keyword>
<dbReference type="EMBL" id="JAZAVK010000058">
    <property type="protein sequence ID" value="KAK7427013.1"/>
    <property type="molecule type" value="Genomic_DNA"/>
</dbReference>
<dbReference type="SUPFAM" id="SSF51735">
    <property type="entry name" value="NAD(P)-binding Rossmann-fold domains"/>
    <property type="match status" value="1"/>
</dbReference>
<evidence type="ECO:0000313" key="5">
    <source>
        <dbReference type="Proteomes" id="UP001498421"/>
    </source>
</evidence>
<evidence type="ECO:0000256" key="3">
    <source>
        <dbReference type="ARBA" id="ARBA00023002"/>
    </source>
</evidence>
<evidence type="ECO:0000313" key="4">
    <source>
        <dbReference type="EMBL" id="KAK7427013.1"/>
    </source>
</evidence>
<dbReference type="Proteomes" id="UP001498421">
    <property type="component" value="Unassembled WGS sequence"/>
</dbReference>
<keyword evidence="5" id="KW-1185">Reference proteome</keyword>
<evidence type="ECO:0000256" key="2">
    <source>
        <dbReference type="ARBA" id="ARBA00022857"/>
    </source>
</evidence>
<organism evidence="4 5">
    <name type="scientific">Neonectria magnoliae</name>
    <dbReference type="NCBI Taxonomy" id="2732573"/>
    <lineage>
        <taxon>Eukaryota</taxon>
        <taxon>Fungi</taxon>
        <taxon>Dikarya</taxon>
        <taxon>Ascomycota</taxon>
        <taxon>Pezizomycotina</taxon>
        <taxon>Sordariomycetes</taxon>
        <taxon>Hypocreomycetidae</taxon>
        <taxon>Hypocreales</taxon>
        <taxon>Nectriaceae</taxon>
        <taxon>Neonectria</taxon>
    </lineage>
</organism>
<dbReference type="PANTHER" id="PTHR24320">
    <property type="entry name" value="RETINOL DEHYDROGENASE"/>
    <property type="match status" value="1"/>
</dbReference>
<sequence>MPFIQPAVPHLPPGIELSGKTAIVTGASSGIGLEISRQLLTLKVSKLILAVRNVTKGEAARQSLISDPAIKAANPNATVKVMSLDTENYSSVRQFASAFKAEFADLHILMLNAGIGTLGREFASNGHEKNIQVNYLSNVLLTLALLPVLEATADRTGTPSRVTWTGSRAHRQTSLATKLPLKQGEGVLKHFDEAKAIPSFTGYGDSKILVVFFQRELAERYSAEKVIINSFCPGMVNTAMSDVLPIYLRIPVNVVKAIRARSPEKAAWIGLNAAVVVGSETHGRLLEDMVVDEPWEFLSSEEGRRVQKLLWEETCAEMEGLVTLPAWMTSQN</sequence>
<dbReference type="Pfam" id="PF00106">
    <property type="entry name" value="adh_short"/>
    <property type="match status" value="1"/>
</dbReference>
<accession>A0ABR1I0F5</accession>
<name>A0ABR1I0F5_9HYPO</name>
<protein>
    <submittedName>
        <fullName evidence="4">Uncharacterized protein</fullName>
    </submittedName>
</protein>
<keyword evidence="3" id="KW-0560">Oxidoreductase</keyword>
<proteinExistence type="inferred from homology"/>